<sequence>MKELRSRLVRSRLRKGADAGNNFLRSTVVQWMLSLMEDLKQRKIVTTVGKHRCGADQSSSDAFVRDLVIMVNRRSLMSRGEMCQGRYLRSSLHMLVGIDGLFIVVRQSESFFDGQVKGDYELRLRTILYGRHGVEVVVADEGDNIVRPLDACKYLRRRCPSDCIFSPYFPPNDPQRFECVHKIYGASNVGKMLQKLPPHLRSQAADTLYFEAQCRNQDPVYGCVGIVSQLHQQITIAESQLAKTQAEIAFLNSNAQEAQVQQLEVNSNFNHLLPEQINTSDLSSYGPSTQNAWFN</sequence>
<dbReference type="AlphaFoldDB" id="A0A2N9EMF1"/>
<protein>
    <recommendedName>
        <fullName evidence="3">LOB domain-containing protein</fullName>
    </recommendedName>
</protein>
<evidence type="ECO:0000313" key="4">
    <source>
        <dbReference type="EMBL" id="SPC75871.1"/>
    </source>
</evidence>
<dbReference type="EMBL" id="OIVN01000186">
    <property type="protein sequence ID" value="SPC75871.1"/>
    <property type="molecule type" value="Genomic_DNA"/>
</dbReference>
<dbReference type="PANTHER" id="PTHR31301">
    <property type="entry name" value="LOB DOMAIN-CONTAINING PROTEIN 4-RELATED"/>
    <property type="match status" value="1"/>
</dbReference>
<reference evidence="4" key="1">
    <citation type="submission" date="2018-02" db="EMBL/GenBank/DDBJ databases">
        <authorList>
            <person name="Cohen D.B."/>
            <person name="Kent A.D."/>
        </authorList>
    </citation>
    <scope>NUCLEOTIDE SEQUENCE</scope>
</reference>
<evidence type="ECO:0000256" key="2">
    <source>
        <dbReference type="SAM" id="Coils"/>
    </source>
</evidence>
<evidence type="ECO:0000259" key="3">
    <source>
        <dbReference type="PROSITE" id="PS50891"/>
    </source>
</evidence>
<name>A0A2N9EMF1_FAGSY</name>
<dbReference type="PANTHER" id="PTHR31301:SF120">
    <property type="entry name" value="LOB DOMAIN-CONTAINING PROTEIN 23-RELATED"/>
    <property type="match status" value="1"/>
</dbReference>
<gene>
    <name evidence="4" type="ORF">FSB_LOCUS3753</name>
</gene>
<comment type="similarity">
    <text evidence="1">Belongs to the LOB domain-containing protein family.</text>
</comment>
<feature type="domain" description="LOB" evidence="3">
    <location>
        <begin position="147"/>
        <end position="248"/>
    </location>
</feature>
<organism evidence="4">
    <name type="scientific">Fagus sylvatica</name>
    <name type="common">Beechnut</name>
    <dbReference type="NCBI Taxonomy" id="28930"/>
    <lineage>
        <taxon>Eukaryota</taxon>
        <taxon>Viridiplantae</taxon>
        <taxon>Streptophyta</taxon>
        <taxon>Embryophyta</taxon>
        <taxon>Tracheophyta</taxon>
        <taxon>Spermatophyta</taxon>
        <taxon>Magnoliopsida</taxon>
        <taxon>eudicotyledons</taxon>
        <taxon>Gunneridae</taxon>
        <taxon>Pentapetalae</taxon>
        <taxon>rosids</taxon>
        <taxon>fabids</taxon>
        <taxon>Fagales</taxon>
        <taxon>Fagaceae</taxon>
        <taxon>Fagus</taxon>
    </lineage>
</organism>
<proteinExistence type="inferred from homology"/>
<dbReference type="PROSITE" id="PS50891">
    <property type="entry name" value="LOB"/>
    <property type="match status" value="1"/>
</dbReference>
<evidence type="ECO:0000256" key="1">
    <source>
        <dbReference type="ARBA" id="ARBA00005474"/>
    </source>
</evidence>
<dbReference type="InterPro" id="IPR004883">
    <property type="entry name" value="LOB"/>
</dbReference>
<accession>A0A2N9EMF1</accession>
<dbReference type="Pfam" id="PF03195">
    <property type="entry name" value="LOB"/>
    <property type="match status" value="1"/>
</dbReference>
<feature type="coiled-coil region" evidence="2">
    <location>
        <begin position="227"/>
        <end position="261"/>
    </location>
</feature>
<keyword evidence="2" id="KW-0175">Coiled coil</keyword>